<dbReference type="InterPro" id="IPR007236">
    <property type="entry name" value="SlyX"/>
</dbReference>
<dbReference type="EMBL" id="JZEY01000061">
    <property type="protein sequence ID" value="KKB07488.1"/>
    <property type="molecule type" value="Genomic_DNA"/>
</dbReference>
<name>A0A0F5FFA9_9HYPH</name>
<dbReference type="Gene3D" id="1.20.5.300">
    <property type="match status" value="1"/>
</dbReference>
<comment type="similarity">
    <text evidence="1">Belongs to the SlyX family.</text>
</comment>
<gene>
    <name evidence="1" type="primary">slyX</name>
    <name evidence="2" type="ORF">VE26_12085</name>
</gene>
<accession>A0A0F5FFA9</accession>
<evidence type="ECO:0000313" key="3">
    <source>
        <dbReference type="Proteomes" id="UP000033649"/>
    </source>
</evidence>
<dbReference type="PANTHER" id="PTHR36508">
    <property type="entry name" value="PROTEIN SLYX"/>
    <property type="match status" value="1"/>
</dbReference>
<dbReference type="PATRIC" id="fig|429727.3.peg.2488"/>
<sequence length="67" mass="7694">MEHSERIEALETRIAYQDQTIEDLNAAITEQWKVIDLLTKKVVTLEEQVRSGAYIADPANDKPPPHY</sequence>
<keyword evidence="3" id="KW-1185">Reference proteome</keyword>
<reference evidence="2 3" key="1">
    <citation type="submission" date="2015-03" db="EMBL/GenBank/DDBJ databases">
        <authorList>
            <person name="Hassan Y."/>
            <person name="Lepp D."/>
            <person name="Li X.-Z."/>
            <person name="Zhou T."/>
        </authorList>
    </citation>
    <scope>NUCLEOTIDE SEQUENCE [LARGE SCALE GENOMIC DNA]</scope>
    <source>
        <strain evidence="2 3">IPL18</strain>
    </source>
</reference>
<comment type="caution">
    <text evidence="2">The sequence shown here is derived from an EMBL/GenBank/DDBJ whole genome shotgun (WGS) entry which is preliminary data.</text>
</comment>
<dbReference type="RefSeq" id="WP_046105517.1">
    <property type="nucleotide sequence ID" value="NZ_JZEY01000061.1"/>
</dbReference>
<dbReference type="OrthoDB" id="5422806at2"/>
<protein>
    <recommendedName>
        <fullName evidence="1">Protein SlyX homolog</fullName>
    </recommendedName>
</protein>
<dbReference type="PANTHER" id="PTHR36508:SF1">
    <property type="entry name" value="PROTEIN SLYX"/>
    <property type="match status" value="1"/>
</dbReference>
<evidence type="ECO:0000256" key="1">
    <source>
        <dbReference type="HAMAP-Rule" id="MF_00715"/>
    </source>
</evidence>
<dbReference type="Pfam" id="PF04102">
    <property type="entry name" value="SlyX"/>
    <property type="match status" value="1"/>
</dbReference>
<organism evidence="2 3">
    <name type="scientific">Devosia chinhatensis</name>
    <dbReference type="NCBI Taxonomy" id="429727"/>
    <lineage>
        <taxon>Bacteria</taxon>
        <taxon>Pseudomonadati</taxon>
        <taxon>Pseudomonadota</taxon>
        <taxon>Alphaproteobacteria</taxon>
        <taxon>Hyphomicrobiales</taxon>
        <taxon>Devosiaceae</taxon>
        <taxon>Devosia</taxon>
    </lineage>
</organism>
<proteinExistence type="inferred from homology"/>
<dbReference type="Proteomes" id="UP000033649">
    <property type="component" value="Unassembled WGS sequence"/>
</dbReference>
<dbReference type="AlphaFoldDB" id="A0A0F5FFA9"/>
<dbReference type="HAMAP" id="MF_00715">
    <property type="entry name" value="SlyX"/>
    <property type="match status" value="1"/>
</dbReference>
<dbReference type="STRING" id="429727.VE26_12085"/>
<evidence type="ECO:0000313" key="2">
    <source>
        <dbReference type="EMBL" id="KKB07488.1"/>
    </source>
</evidence>